<feature type="domain" description="CS" evidence="23">
    <location>
        <begin position="1403"/>
        <end position="1491"/>
    </location>
</feature>
<keyword evidence="17" id="KW-0275">Fatty acid biosynthesis</keyword>
<dbReference type="GO" id="GO:0003723">
    <property type="term" value="F:RNA binding"/>
    <property type="evidence" value="ECO:0007669"/>
    <property type="project" value="InterPro"/>
</dbReference>
<evidence type="ECO:0000256" key="11">
    <source>
        <dbReference type="ARBA" id="ARBA00022829"/>
    </source>
</evidence>
<dbReference type="InterPro" id="IPR002744">
    <property type="entry name" value="MIP18-like"/>
</dbReference>
<dbReference type="CDD" id="cd06465">
    <property type="entry name" value="p23_hB-ind1_like"/>
    <property type="match status" value="1"/>
</dbReference>
<evidence type="ECO:0000313" key="24">
    <source>
        <dbReference type="EMBL" id="CAD7282492.1"/>
    </source>
</evidence>
<feature type="transmembrane region" description="Helical" evidence="22">
    <location>
        <begin position="1676"/>
        <end position="1698"/>
    </location>
</feature>
<keyword evidence="8" id="KW-0444">Lipid biosynthesis</keyword>
<dbReference type="InterPro" id="IPR036065">
    <property type="entry name" value="BolA-like_sf"/>
</dbReference>
<evidence type="ECO:0000256" key="21">
    <source>
        <dbReference type="SAM" id="MobiDB-lite"/>
    </source>
</evidence>
<evidence type="ECO:0000256" key="2">
    <source>
        <dbReference type="ARBA" id="ARBA00004496"/>
    </source>
</evidence>
<feature type="transmembrane region" description="Helical" evidence="22">
    <location>
        <begin position="1644"/>
        <end position="1664"/>
    </location>
</feature>
<dbReference type="InterPro" id="IPR007193">
    <property type="entry name" value="Upf2/Nmd2_C"/>
</dbReference>
<feature type="compositionally biased region" description="Basic and acidic residues" evidence="21">
    <location>
        <begin position="1"/>
        <end position="23"/>
    </location>
</feature>
<dbReference type="GO" id="GO:0035145">
    <property type="term" value="C:exon-exon junction complex"/>
    <property type="evidence" value="ECO:0007669"/>
    <property type="project" value="TreeGrafter"/>
</dbReference>
<evidence type="ECO:0000256" key="22">
    <source>
        <dbReference type="SAM" id="Phobius"/>
    </source>
</evidence>
<dbReference type="GO" id="GO:0007059">
    <property type="term" value="P:chromosome segregation"/>
    <property type="evidence" value="ECO:0007669"/>
    <property type="project" value="UniProtKB-KW"/>
</dbReference>
<comment type="similarity">
    <text evidence="5">Belongs to the MIP18 family.</text>
</comment>
<dbReference type="Gene3D" id="4.10.80.160">
    <property type="match status" value="1"/>
</dbReference>
<comment type="subcellular location">
    <subcellularLocation>
        <location evidence="2">Cytoplasm</location>
    </subcellularLocation>
    <subcellularLocation>
        <location evidence="1">Endoplasmic reticulum membrane</location>
        <topology evidence="1">Multi-pass membrane protein</topology>
    </subcellularLocation>
</comment>
<feature type="compositionally biased region" description="Acidic residues" evidence="21">
    <location>
        <begin position="1023"/>
        <end position="1068"/>
    </location>
</feature>
<evidence type="ECO:0000256" key="8">
    <source>
        <dbReference type="ARBA" id="ARBA00022516"/>
    </source>
</evidence>
<gene>
    <name evidence="24" type="ORF">NMOB1V02_LOCUS10116</name>
</gene>
<dbReference type="PANTHER" id="PTHR12839">
    <property type="entry name" value="NONSENSE-MEDIATED MRNA DECAY PROTEIN 2 UP-FRAMESHIFT SUPPRESSOR 2"/>
    <property type="match status" value="1"/>
</dbReference>
<evidence type="ECO:0000256" key="5">
    <source>
        <dbReference type="ARBA" id="ARBA00010381"/>
    </source>
</evidence>
<evidence type="ECO:0000256" key="20">
    <source>
        <dbReference type="SAM" id="Coils"/>
    </source>
</evidence>
<dbReference type="SUPFAM" id="SSF49764">
    <property type="entry name" value="HSP20-like chaperones"/>
    <property type="match status" value="1"/>
</dbReference>
<evidence type="ECO:0000259" key="23">
    <source>
        <dbReference type="PROSITE" id="PS51203"/>
    </source>
</evidence>
<dbReference type="InterPro" id="IPR034904">
    <property type="entry name" value="FSCA_dom_sf"/>
</dbReference>
<dbReference type="SMART" id="SM00543">
    <property type="entry name" value="MIF4G"/>
    <property type="match status" value="3"/>
</dbReference>
<dbReference type="InterPro" id="IPR003890">
    <property type="entry name" value="MIF4G-like_typ-3"/>
</dbReference>
<dbReference type="GO" id="GO:0097361">
    <property type="term" value="C:cytosolic [4Fe-4S] assembly targeting complex"/>
    <property type="evidence" value="ECO:0007669"/>
    <property type="project" value="UniProtKB-ARBA"/>
</dbReference>
<keyword evidence="13 22" id="KW-1133">Transmembrane helix</keyword>
<dbReference type="GO" id="GO:0000184">
    <property type="term" value="P:nuclear-transcribed mRNA catabolic process, nonsense-mediated decay"/>
    <property type="evidence" value="ECO:0007669"/>
    <property type="project" value="InterPro"/>
</dbReference>
<dbReference type="Gene3D" id="1.25.40.180">
    <property type="match status" value="3"/>
</dbReference>
<dbReference type="Pfam" id="PF04387">
    <property type="entry name" value="PTPLA"/>
    <property type="match status" value="1"/>
</dbReference>
<dbReference type="Pfam" id="PF04050">
    <property type="entry name" value="Upf2"/>
    <property type="match status" value="1"/>
</dbReference>
<reference evidence="24" key="1">
    <citation type="submission" date="2020-11" db="EMBL/GenBank/DDBJ databases">
        <authorList>
            <person name="Tran Van P."/>
        </authorList>
    </citation>
    <scope>NUCLEOTIDE SEQUENCE</scope>
</reference>
<evidence type="ECO:0000256" key="3">
    <source>
        <dbReference type="ARBA" id="ARBA00005194"/>
    </source>
</evidence>
<keyword evidence="11" id="KW-0159">Chromosome partition</keyword>
<keyword evidence="14 20" id="KW-0175">Coiled coil</keyword>
<dbReference type="SUPFAM" id="SSF48371">
    <property type="entry name" value="ARM repeat"/>
    <property type="match status" value="3"/>
</dbReference>
<accession>A0A7R9BVP2</accession>
<evidence type="ECO:0000256" key="10">
    <source>
        <dbReference type="ARBA" id="ARBA00022824"/>
    </source>
</evidence>
<evidence type="ECO:0000256" key="18">
    <source>
        <dbReference type="ARBA" id="ARBA00023239"/>
    </source>
</evidence>
<keyword evidence="15" id="KW-0443">Lipid metabolism</keyword>
<evidence type="ECO:0000256" key="1">
    <source>
        <dbReference type="ARBA" id="ARBA00004477"/>
    </source>
</evidence>
<feature type="transmembrane region" description="Helical" evidence="22">
    <location>
        <begin position="1548"/>
        <end position="1573"/>
    </location>
</feature>
<evidence type="ECO:0000256" key="15">
    <source>
        <dbReference type="ARBA" id="ARBA00023098"/>
    </source>
</evidence>
<comment type="pathway">
    <text evidence="3">Lipid metabolism; fatty acid biosynthesis.</text>
</comment>
<dbReference type="InterPro" id="IPR007482">
    <property type="entry name" value="Tyr_Pase-like_PTPLA"/>
</dbReference>
<dbReference type="GO" id="GO:0005789">
    <property type="term" value="C:endoplasmic reticulum membrane"/>
    <property type="evidence" value="ECO:0007669"/>
    <property type="project" value="UniProtKB-SubCell"/>
</dbReference>
<evidence type="ECO:0000256" key="17">
    <source>
        <dbReference type="ARBA" id="ARBA00023160"/>
    </source>
</evidence>
<dbReference type="Pfam" id="PF01883">
    <property type="entry name" value="FeS_assembly_P"/>
    <property type="match status" value="1"/>
</dbReference>
<feature type="compositionally biased region" description="Polar residues" evidence="21">
    <location>
        <begin position="476"/>
        <end position="489"/>
    </location>
</feature>
<proteinExistence type="inferred from homology"/>
<keyword evidence="16 22" id="KW-0472">Membrane</keyword>
<dbReference type="PROSITE" id="PS51203">
    <property type="entry name" value="CS"/>
    <property type="match status" value="1"/>
</dbReference>
<sequence length="1756" mass="201385">MKEVEKRGKSYRRDREEWRKPEGKPSAPEAVSISRDETHAEEPVDNEADDDQRASELAKKIEDEQLISEEERKFVTDYLADDAVRLEIRESTRQRNSIAAELRPEESDFRKLDSSLKKNNAFIRKLRNFTEQQCPSIKNEMKSLNLTKYVSEVALALVEAKLKLTDVPSAVSLASEIHQTYAEFSMHFYEDWVKVLAIKKEDKSVSNPSKLRVDLRFFADLVSHGLFSLKSGLQILGMVLTMLVNMDKDTKSYSNISIILSFCKYCGRDYAGLVPKKVKALSKKHNIDISAAMTNHFLPADKQRNLRNLLKEYYSALAKHLVESKKELNAFEKTTRKILMTRGEVPKDRLEKGEAMRASQSKVMTNVQQLAEVLEEEIPVLPAASFDDEEEMHVEFSVPLSDMGKEDGRDGLWDDEDARSFYEDLVDLRTLVPSILYKDSEKATSTMPDIEEDNLDDEMIAQMELESNVVPDEDTSATGLKTEGTNDSDAGNKPSEDDEELAEKADVDAASTKNPKSKAVRPNAASKMLLDAFLTSLPNCISRELMDKAATKFCMELNTKNNRRKLVKALFSVPRTRQDLLPFYARLVATLHPCMPDVAIDLVHMLKQEFRFQLRKKDQINIETKVKVVRFIGELVKFQMYPKSEALLCFRILLYEFMHHNIEMACNFLETAGRYLFRSPDSHPRMKLFMEQLMRKKTVQSLDSRYETMVENAYYFVNPPDLPAISAQEIEQLPPQLLWMKSLILETLESSTVEKVLQSMRKLDWHDASVRNFAVKLLSEPFAVKFYHIRFLAALVCGLLNSQEDVALRVVDRILEEIRCGLEVNASTKHLQRRVASVSYLGELYKVRLVDSTVIFNTLYSLITFASVPFPTWNPLDPPDNLFRIKLICQLLSVCGSFFVAGSTKRKLSCFMLYFQRYYWHKKGHDAWGPDGSKFPVTLTFTIEDLFKELMPHTKIAKNLQDAEKAVNDLELDLSKQIEAVLPPGVTLQAFFPSQGDGDLAPIAEETHEEDRDASNTASYSEGAEEDDEISADVLDDDDEDRRDDDEMYVGDKEDETDDENSSDDDDSGEKAPYQLEDVETRVTDLKREVIECPENDDFVSSFDKLVSESILERSKETAKVPSSVNIAVPIHVRSSNKRKTYEQLQNPEVETSTMKFVLMTRKGNKQQFKDIIVPVDSDLAKNLRSREEVERAEKEHIKRVTLDINERQEQEDFMEMLQAGGGGKMKTLDNANPSVKHVSTSRVISSADEDDSLVDEVTPGEIFDLIRNLNDPEHPLTLEQLSVVEEDKIRITGNVIDIEFTPTVPHCSMATLIGLSIRVKLLRSLPDKFKFSAQPSTTPGEANLVEILEKRFPKGSVTVQDISGGCGSMYEVHVTDAEFKGMPVVKQHRLVQTRCCEIMNQTLSPFVYWAESKTGISLRVDLKDVRAADVSYEGNELKFKAIGLGVRGTHEYSFLLKLFKPLQDCQYRVLDRCVEISLQKCIPEWWNRILEPDHKKLSWLKTDFDKWQSEDDEEIERRDVFEDYPDLYNKLLEEETGKKLVRNSRKLYLFMYNLWLLVTFGFILATLGINYAQNKNEALKTSWEAIGWHMKMNTVFQFAEALHAALQWTRGSPWISFIQTFGRFFFLFVLIDAEERMQKFPAVFYLVVVYSLVELFRYSYYMFHVYGIQFDLVTWLRYTVWIPLYPLGFCLEAFVAFRSLPFFEETGKFSVGLPNAWNFAFHLPSLLRIYLLFFCFPSRITCAAMDPGEASLVAN</sequence>
<organism evidence="24">
    <name type="scientific">Notodromas monacha</name>
    <dbReference type="NCBI Taxonomy" id="399045"/>
    <lineage>
        <taxon>Eukaryota</taxon>
        <taxon>Metazoa</taxon>
        <taxon>Ecdysozoa</taxon>
        <taxon>Arthropoda</taxon>
        <taxon>Crustacea</taxon>
        <taxon>Oligostraca</taxon>
        <taxon>Ostracoda</taxon>
        <taxon>Podocopa</taxon>
        <taxon>Podocopida</taxon>
        <taxon>Cypridocopina</taxon>
        <taxon>Cypridoidea</taxon>
        <taxon>Cyprididae</taxon>
        <taxon>Notodromas</taxon>
    </lineage>
</organism>
<feature type="region of interest" description="Disordered" evidence="21">
    <location>
        <begin position="1"/>
        <end position="54"/>
    </location>
</feature>
<evidence type="ECO:0000256" key="6">
    <source>
        <dbReference type="ARBA" id="ARBA00013122"/>
    </source>
</evidence>
<dbReference type="EMBL" id="CAJPEX010003903">
    <property type="protein sequence ID" value="CAG0922644.1"/>
    <property type="molecule type" value="Genomic_DNA"/>
</dbReference>
<dbReference type="Gene3D" id="2.60.40.790">
    <property type="match status" value="1"/>
</dbReference>
<evidence type="ECO:0000256" key="7">
    <source>
        <dbReference type="ARBA" id="ARBA00022490"/>
    </source>
</evidence>
<dbReference type="FunFam" id="3.30.300.130:FF:000005">
    <property type="entry name" value="Mitotic spindle-associated mmxd complex subunit"/>
    <property type="match status" value="1"/>
</dbReference>
<dbReference type="InterPro" id="IPR039762">
    <property type="entry name" value="Nmd2/UPF2"/>
</dbReference>
<keyword evidence="25" id="KW-1185">Reference proteome</keyword>
<evidence type="ECO:0000256" key="13">
    <source>
        <dbReference type="ARBA" id="ARBA00022989"/>
    </source>
</evidence>
<evidence type="ECO:0000256" key="9">
    <source>
        <dbReference type="ARBA" id="ARBA00022692"/>
    </source>
</evidence>
<dbReference type="Gene3D" id="3.30.300.130">
    <property type="entry name" value="Fe-S cluster assembly (FSCA)"/>
    <property type="match status" value="1"/>
</dbReference>
<dbReference type="FunFam" id="1.25.40.180:FF:000015">
    <property type="entry name" value="regulator of nonsense transcripts 2 isoform X1"/>
    <property type="match status" value="1"/>
</dbReference>
<feature type="region of interest" description="Disordered" evidence="21">
    <location>
        <begin position="466"/>
        <end position="521"/>
    </location>
</feature>
<feature type="region of interest" description="Disordered" evidence="21">
    <location>
        <begin position="1006"/>
        <end position="1079"/>
    </location>
</feature>
<evidence type="ECO:0000256" key="16">
    <source>
        <dbReference type="ARBA" id="ARBA00023136"/>
    </source>
</evidence>
<evidence type="ECO:0000256" key="14">
    <source>
        <dbReference type="ARBA" id="ARBA00023054"/>
    </source>
</evidence>
<dbReference type="EC" id="4.2.1.134" evidence="6"/>
<dbReference type="InterPro" id="IPR007052">
    <property type="entry name" value="CS_dom"/>
</dbReference>
<evidence type="ECO:0000256" key="12">
    <source>
        <dbReference type="ARBA" id="ARBA00022832"/>
    </source>
</evidence>
<dbReference type="UniPathway" id="UPA00094"/>
<keyword evidence="10" id="KW-0256">Endoplasmic reticulum</keyword>
<dbReference type="SUPFAM" id="SSF117916">
    <property type="entry name" value="Fe-S cluster assembly (FSCA) domain-like"/>
    <property type="match status" value="1"/>
</dbReference>
<dbReference type="EMBL" id="OA885940">
    <property type="protein sequence ID" value="CAD7282492.1"/>
    <property type="molecule type" value="Genomic_DNA"/>
</dbReference>
<keyword evidence="9 22" id="KW-0812">Transmembrane</keyword>
<evidence type="ECO:0000313" key="25">
    <source>
        <dbReference type="Proteomes" id="UP000678499"/>
    </source>
</evidence>
<dbReference type="Pfam" id="PF02854">
    <property type="entry name" value="MIF4G"/>
    <property type="match status" value="3"/>
</dbReference>
<evidence type="ECO:0000256" key="19">
    <source>
        <dbReference type="ARBA" id="ARBA00030687"/>
    </source>
</evidence>
<keyword evidence="12" id="KW-0276">Fatty acid metabolism</keyword>
<dbReference type="GO" id="GO:0102158">
    <property type="term" value="F:very-long-chain (3R)-3-hydroxyacyl-CoA dehydratase activity"/>
    <property type="evidence" value="ECO:0007669"/>
    <property type="project" value="UniProtKB-EC"/>
</dbReference>
<protein>
    <recommendedName>
        <fullName evidence="6">very-long-chain (3R)-3-hydroxyacyl-CoA dehydratase</fullName>
        <ecNumber evidence="6">4.2.1.134</ecNumber>
    </recommendedName>
    <alternativeName>
        <fullName evidence="19">Protein-tyrosine phosphatase-like A domain-containing protein 1</fullName>
    </alternativeName>
</protein>
<dbReference type="GO" id="GO:0006633">
    <property type="term" value="P:fatty acid biosynthetic process"/>
    <property type="evidence" value="ECO:0007669"/>
    <property type="project" value="UniProtKB-UniPathway"/>
</dbReference>
<dbReference type="Gene3D" id="3.30.300.90">
    <property type="entry name" value="BolA-like"/>
    <property type="match status" value="1"/>
</dbReference>
<keyword evidence="7" id="KW-0963">Cytoplasm</keyword>
<dbReference type="SUPFAM" id="SSF82657">
    <property type="entry name" value="BolA-like"/>
    <property type="match status" value="1"/>
</dbReference>
<dbReference type="PANTHER" id="PTHR12839:SF7">
    <property type="entry name" value="REGULATOR OF NONSENSE TRANSCRIPTS 2"/>
    <property type="match status" value="1"/>
</dbReference>
<dbReference type="InterPro" id="IPR008978">
    <property type="entry name" value="HSP20-like_chaperone"/>
</dbReference>
<dbReference type="Proteomes" id="UP000678499">
    <property type="component" value="Unassembled WGS sequence"/>
</dbReference>
<name>A0A7R9BVP2_9CRUS</name>
<keyword evidence="18" id="KW-0456">Lyase</keyword>
<comment type="similarity">
    <text evidence="4">Belongs to the very long-chain fatty acids dehydratase HACD family.</text>
</comment>
<feature type="coiled-coil region" evidence="20">
    <location>
        <begin position="953"/>
        <end position="980"/>
    </location>
</feature>
<dbReference type="InterPro" id="IPR016024">
    <property type="entry name" value="ARM-type_fold"/>
</dbReference>
<feature type="transmembrane region" description="Helical" evidence="22">
    <location>
        <begin position="1615"/>
        <end position="1632"/>
    </location>
</feature>
<dbReference type="OrthoDB" id="27832at2759"/>
<evidence type="ECO:0000256" key="4">
    <source>
        <dbReference type="ARBA" id="ARBA00007811"/>
    </source>
</evidence>
<dbReference type="FunFam" id="1.25.40.180:FF:000014">
    <property type="entry name" value="Putative regulator of nonsense transcripts 2"/>
    <property type="match status" value="1"/>
</dbReference>